<evidence type="ECO:0000256" key="5">
    <source>
        <dbReference type="ARBA" id="ARBA00022989"/>
    </source>
</evidence>
<sequence length="407" mass="42748">MRGNWRNYIGPGPLVAAAFIGPGTVTVCTLAGVNFGFDLLWALALSMVATVVLQEMAARIGLVTQKGLTEVIGETLTKGIVRYFSLGLILLAIVLGNAAYEAGNISGGAMGIEIFIKAPVLTIGQASINMINLSIGLIALVLLMTGNYKLIEKYLIALVILMSITFLVTAVMVRPSMLAIFQGFVPGVDSGNILTIVALIGTTVVPYNLFLHSSLVSKKWKSGKDLKFVRVDTIVAVVLGGLVSMAIVITGASGNADAINNAVDLALGLEPLLGAAAKYFIGFGLFAAGITSAITAPLAGAFVVAGCFGWSTDIKNWTMRVSILAILGLGLVFSSFGIKPVQLITFAQLANGILLPLLSAYILWVINKASVMGKYRNSLGFNVLGLAIWVITLVLGIRSIMRVLEGI</sequence>
<dbReference type="PRINTS" id="PR00447">
    <property type="entry name" value="NATRESASSCMP"/>
</dbReference>
<feature type="transmembrane region" description="Helical" evidence="7">
    <location>
        <begin position="120"/>
        <end position="142"/>
    </location>
</feature>
<comment type="subcellular location">
    <subcellularLocation>
        <location evidence="1">Membrane</location>
        <topology evidence="1">Multi-pass membrane protein</topology>
    </subcellularLocation>
</comment>
<reference evidence="8 9" key="1">
    <citation type="submission" date="2016-10" db="EMBL/GenBank/DDBJ databases">
        <authorList>
            <person name="Varghese N."/>
            <person name="Submissions S."/>
        </authorList>
    </citation>
    <scope>NUCLEOTIDE SEQUENCE [LARGE SCALE GENOMIC DNA]</scope>
    <source>
        <strain evidence="8 9">DSM 17997</strain>
    </source>
</reference>
<keyword evidence="2" id="KW-0813">Transport</keyword>
<feature type="transmembrane region" description="Helical" evidence="7">
    <location>
        <begin position="344"/>
        <end position="367"/>
    </location>
</feature>
<dbReference type="RefSeq" id="WP_019600324.1">
    <property type="nucleotide sequence ID" value="NZ_FNQC01000022.1"/>
</dbReference>
<dbReference type="EMBL" id="FNQC01000022">
    <property type="protein sequence ID" value="SDZ54278.1"/>
    <property type="molecule type" value="Genomic_DNA"/>
</dbReference>
<evidence type="ECO:0000313" key="9">
    <source>
        <dbReference type="Proteomes" id="UP000199663"/>
    </source>
</evidence>
<feature type="transmembrane region" description="Helical" evidence="7">
    <location>
        <begin position="39"/>
        <end position="58"/>
    </location>
</feature>
<evidence type="ECO:0000256" key="3">
    <source>
        <dbReference type="ARBA" id="ARBA00022692"/>
    </source>
</evidence>
<feature type="transmembrane region" description="Helical" evidence="7">
    <location>
        <begin position="193"/>
        <end position="210"/>
    </location>
</feature>
<dbReference type="PANTHER" id="PTHR11706">
    <property type="entry name" value="SOLUTE CARRIER PROTEIN FAMILY 11 MEMBER"/>
    <property type="match status" value="1"/>
</dbReference>
<evidence type="ECO:0000313" key="8">
    <source>
        <dbReference type="EMBL" id="SDZ54278.1"/>
    </source>
</evidence>
<keyword evidence="4" id="KW-0769">Symport</keyword>
<dbReference type="Pfam" id="PF01566">
    <property type="entry name" value="Nramp"/>
    <property type="match status" value="1"/>
</dbReference>
<keyword evidence="6 7" id="KW-0472">Membrane</keyword>
<dbReference type="PANTHER" id="PTHR11706:SF33">
    <property type="entry name" value="NATURAL RESISTANCE-ASSOCIATED MACROPHAGE PROTEIN 2"/>
    <property type="match status" value="1"/>
</dbReference>
<evidence type="ECO:0000256" key="7">
    <source>
        <dbReference type="SAM" id="Phobius"/>
    </source>
</evidence>
<keyword evidence="3 7" id="KW-0812">Transmembrane</keyword>
<dbReference type="InterPro" id="IPR001046">
    <property type="entry name" value="NRAMP_fam"/>
</dbReference>
<name>A0A1H3TW56_9BACT</name>
<feature type="transmembrane region" description="Helical" evidence="7">
    <location>
        <begin position="379"/>
        <end position="401"/>
    </location>
</feature>
<gene>
    <name evidence="8" type="ORF">SAMN05444412_12224</name>
</gene>
<keyword evidence="5 7" id="KW-1133">Transmembrane helix</keyword>
<dbReference type="Proteomes" id="UP000199663">
    <property type="component" value="Unassembled WGS sequence"/>
</dbReference>
<feature type="transmembrane region" description="Helical" evidence="7">
    <location>
        <begin position="231"/>
        <end position="252"/>
    </location>
</feature>
<feature type="transmembrane region" description="Helical" evidence="7">
    <location>
        <begin position="317"/>
        <end position="338"/>
    </location>
</feature>
<evidence type="ECO:0000256" key="6">
    <source>
        <dbReference type="ARBA" id="ARBA00023136"/>
    </source>
</evidence>
<keyword evidence="9" id="KW-1185">Reference proteome</keyword>
<feature type="transmembrane region" description="Helical" evidence="7">
    <location>
        <begin position="12"/>
        <end position="33"/>
    </location>
</feature>
<accession>A0A1H3TW56</accession>
<organism evidence="8 9">
    <name type="scientific">Rhodonellum ikkaensis</name>
    <dbReference type="NCBI Taxonomy" id="336829"/>
    <lineage>
        <taxon>Bacteria</taxon>
        <taxon>Pseudomonadati</taxon>
        <taxon>Bacteroidota</taxon>
        <taxon>Cytophagia</taxon>
        <taxon>Cytophagales</taxon>
        <taxon>Cytophagaceae</taxon>
        <taxon>Rhodonellum</taxon>
    </lineage>
</organism>
<evidence type="ECO:0000256" key="4">
    <source>
        <dbReference type="ARBA" id="ARBA00022847"/>
    </source>
</evidence>
<comment type="caution">
    <text evidence="8">The sequence shown here is derived from an EMBL/GenBank/DDBJ whole genome shotgun (WGS) entry which is preliminary data.</text>
</comment>
<evidence type="ECO:0000256" key="1">
    <source>
        <dbReference type="ARBA" id="ARBA00004141"/>
    </source>
</evidence>
<feature type="transmembrane region" description="Helical" evidence="7">
    <location>
        <begin position="79"/>
        <end position="100"/>
    </location>
</feature>
<proteinExistence type="predicted"/>
<evidence type="ECO:0000256" key="2">
    <source>
        <dbReference type="ARBA" id="ARBA00022448"/>
    </source>
</evidence>
<feature type="transmembrane region" description="Helical" evidence="7">
    <location>
        <begin position="279"/>
        <end position="305"/>
    </location>
</feature>
<feature type="transmembrane region" description="Helical" evidence="7">
    <location>
        <begin position="154"/>
        <end position="173"/>
    </location>
</feature>
<protein>
    <submittedName>
        <fullName evidence="8">NRAMP (Natural resistance-associated macrophage protein) metal ion transporters</fullName>
    </submittedName>
</protein>
<dbReference type="NCBIfam" id="NF037982">
    <property type="entry name" value="Nramp_1"/>
    <property type="match status" value="1"/>
</dbReference>